<dbReference type="Proteomes" id="UP000588051">
    <property type="component" value="Unassembled WGS sequence"/>
</dbReference>
<proteinExistence type="predicted"/>
<dbReference type="EMBL" id="JABXYJ010000014">
    <property type="protein sequence ID" value="NVO79422.1"/>
    <property type="molecule type" value="Genomic_DNA"/>
</dbReference>
<protein>
    <submittedName>
        <fullName evidence="1">Uncharacterized protein</fullName>
    </submittedName>
</protein>
<name>A0A850QFZ7_9BURK</name>
<dbReference type="AlphaFoldDB" id="A0A850QFZ7"/>
<comment type="caution">
    <text evidence="1">The sequence shown here is derived from an EMBL/GenBank/DDBJ whole genome shotgun (WGS) entry which is preliminary data.</text>
</comment>
<organism evidence="1 2">
    <name type="scientific">Undibacterium oligocarboniphilum</name>
    <dbReference type="NCBI Taxonomy" id="666702"/>
    <lineage>
        <taxon>Bacteria</taxon>
        <taxon>Pseudomonadati</taxon>
        <taxon>Pseudomonadota</taxon>
        <taxon>Betaproteobacteria</taxon>
        <taxon>Burkholderiales</taxon>
        <taxon>Oxalobacteraceae</taxon>
        <taxon>Undibacterium</taxon>
    </lineage>
</organism>
<keyword evidence="2" id="KW-1185">Reference proteome</keyword>
<reference evidence="1 2" key="1">
    <citation type="submission" date="2020-06" db="EMBL/GenBank/DDBJ databases">
        <authorList>
            <person name="Qiu C."/>
            <person name="Liu Z."/>
        </authorList>
    </citation>
    <scope>NUCLEOTIDE SEQUENCE [LARGE SCALE GENOMIC DNA]</scope>
    <source>
        <strain evidence="1 2">EM 1</strain>
    </source>
</reference>
<dbReference type="RefSeq" id="WP_176805094.1">
    <property type="nucleotide sequence ID" value="NZ_JABXYJ010000014.1"/>
</dbReference>
<evidence type="ECO:0000313" key="1">
    <source>
        <dbReference type="EMBL" id="NVO79422.1"/>
    </source>
</evidence>
<evidence type="ECO:0000313" key="2">
    <source>
        <dbReference type="Proteomes" id="UP000588051"/>
    </source>
</evidence>
<sequence>MDTLNVEKLRQLTEKLRSQGLGDEANKFATLLSEYEWLRNDRYYAKLRPGERYDRLQSHEAAAKALENVQTESYDGRNAVNSPNLAAFMVLDDLSCRCQLKQALDLVDIADRYAITDTITEILRQATSSASPAKPQLLYGDKTDPLHIHYQKHLQSLVKNVSAFQRSYVRYGSDHEETLAAWESLEKSHTDAADLLSTPII</sequence>
<gene>
    <name evidence="1" type="ORF">HV832_16505</name>
</gene>
<accession>A0A850QFZ7</accession>